<evidence type="ECO:0000313" key="2">
    <source>
        <dbReference type="WBParaSite" id="L893_g26134.t1"/>
    </source>
</evidence>
<proteinExistence type="predicted"/>
<sequence length="112" mass="12831">MAQQLPAVTEKKQQATALLAESLDRLNVIRFRVHQENAKNPQKPLSTYFEEFVQLVDKTELMIVMAGRIRAYFFSSPDSWIYLERDADSASHILFIVREKADGVLSVQKTVC</sequence>
<protein>
    <submittedName>
        <fullName evidence="2">Cyclic nucleotide-binding domain-containing protein</fullName>
    </submittedName>
</protein>
<reference evidence="2" key="1">
    <citation type="submission" date="2016-11" db="UniProtKB">
        <authorList>
            <consortium name="WormBaseParasite"/>
        </authorList>
    </citation>
    <scope>IDENTIFICATION</scope>
</reference>
<accession>A0A1I7ZG95</accession>
<name>A0A1I7ZG95_9BILA</name>
<dbReference type="AlphaFoldDB" id="A0A1I7ZG95"/>
<keyword evidence="1" id="KW-1185">Reference proteome</keyword>
<evidence type="ECO:0000313" key="1">
    <source>
        <dbReference type="Proteomes" id="UP000095287"/>
    </source>
</evidence>
<dbReference type="Proteomes" id="UP000095287">
    <property type="component" value="Unplaced"/>
</dbReference>
<organism evidence="1 2">
    <name type="scientific">Steinernema glaseri</name>
    <dbReference type="NCBI Taxonomy" id="37863"/>
    <lineage>
        <taxon>Eukaryota</taxon>
        <taxon>Metazoa</taxon>
        <taxon>Ecdysozoa</taxon>
        <taxon>Nematoda</taxon>
        <taxon>Chromadorea</taxon>
        <taxon>Rhabditida</taxon>
        <taxon>Tylenchina</taxon>
        <taxon>Panagrolaimomorpha</taxon>
        <taxon>Strongyloidoidea</taxon>
        <taxon>Steinernematidae</taxon>
        <taxon>Steinernema</taxon>
    </lineage>
</organism>
<dbReference type="WBParaSite" id="L893_g26134.t1">
    <property type="protein sequence ID" value="L893_g26134.t1"/>
    <property type="gene ID" value="L893_g26134"/>
</dbReference>